<sequence length="513" mass="54623">MSKKNLDLSIYLVTNSEMVPNGISFLDQVSAAIDNGVTVVQLREKDLDTRTFIERAKQVKKLTDKAGIPLIINDRVDIALAVDAHLHVGQSDMDAREARQILGDDKIIGVSASTIPEIEQAIKDGADYVGIGICYDTTTKKSEKIPMGPIGSHPLLEVIKKSGSGMKACLIGGINQSNIQKVRYGAGLPGFPLDGVAVVSCIMAKEDAGKATRELVELWNTPPAWTKTLDVSKNVEIGDLIKNTRKVNPMCHNITNGVAKHFAANVTLAIGASPIMSECYQEFDDLASFPNTGLVLNTGTATSENIAVYLKATAAYNKAGKPIVYDPVGAGATSYRKWVTKKLLTEAHFTVIKGNHGEIYTAAGKEMKMKGVDSESSKLTDVIQVVKELSIRSRSVVVATGEVDVIADGIFGGKIDLTEDDVKNQQAVVIKGGHELMGRITTSGCALGSVIVGSVAANPENVFMATVAACALYKKAGELAGAKASGPGSFEWMFLDELDKCSRSGSFAEISKL</sequence>
<dbReference type="EMBL" id="BSXS01001600">
    <property type="protein sequence ID" value="GME76658.1"/>
    <property type="molecule type" value="Genomic_DNA"/>
</dbReference>
<evidence type="ECO:0000313" key="2">
    <source>
        <dbReference type="Proteomes" id="UP001165064"/>
    </source>
</evidence>
<evidence type="ECO:0000313" key="1">
    <source>
        <dbReference type="EMBL" id="GME76658.1"/>
    </source>
</evidence>
<reference evidence="1" key="1">
    <citation type="submission" date="2023-04" db="EMBL/GenBank/DDBJ databases">
        <title>Ambrosiozyma monospora NBRC 10751.</title>
        <authorList>
            <person name="Ichikawa N."/>
            <person name="Sato H."/>
            <person name="Tonouchi N."/>
        </authorList>
    </citation>
    <scope>NUCLEOTIDE SEQUENCE</scope>
    <source>
        <strain evidence="1">NBRC 10751</strain>
    </source>
</reference>
<name>A0ACB5SYS7_AMBMO</name>
<organism evidence="1 2">
    <name type="scientific">Ambrosiozyma monospora</name>
    <name type="common">Yeast</name>
    <name type="synonym">Endomycopsis monosporus</name>
    <dbReference type="NCBI Taxonomy" id="43982"/>
    <lineage>
        <taxon>Eukaryota</taxon>
        <taxon>Fungi</taxon>
        <taxon>Dikarya</taxon>
        <taxon>Ascomycota</taxon>
        <taxon>Saccharomycotina</taxon>
        <taxon>Pichiomycetes</taxon>
        <taxon>Pichiales</taxon>
        <taxon>Pichiaceae</taxon>
        <taxon>Ambrosiozyma</taxon>
    </lineage>
</organism>
<comment type="caution">
    <text evidence="1">The sequence shown here is derived from an EMBL/GenBank/DDBJ whole genome shotgun (WGS) entry which is preliminary data.</text>
</comment>
<dbReference type="Proteomes" id="UP001165064">
    <property type="component" value="Unassembled WGS sequence"/>
</dbReference>
<keyword evidence="2" id="KW-1185">Reference proteome</keyword>
<accession>A0ACB5SYS7</accession>
<protein>
    <submittedName>
        <fullName evidence="1">Unnamed protein product</fullName>
    </submittedName>
</protein>
<gene>
    <name evidence="1" type="ORF">Amon02_000270700</name>
</gene>
<proteinExistence type="predicted"/>